<comment type="caution">
    <text evidence="2">The sequence shown here is derived from an EMBL/GenBank/DDBJ whole genome shotgun (WGS) entry which is preliminary data.</text>
</comment>
<accession>A0A2V3V3K4</accession>
<feature type="region of interest" description="Disordered" evidence="1">
    <location>
        <begin position="172"/>
        <end position="267"/>
    </location>
</feature>
<feature type="compositionally biased region" description="Basic residues" evidence="1">
    <location>
        <begin position="236"/>
        <end position="267"/>
    </location>
</feature>
<dbReference type="EMBL" id="QJJM01000006">
    <property type="protein sequence ID" value="PXW76070.1"/>
    <property type="molecule type" value="Genomic_DNA"/>
</dbReference>
<proteinExistence type="predicted"/>
<feature type="compositionally biased region" description="Polar residues" evidence="1">
    <location>
        <begin position="201"/>
        <end position="219"/>
    </location>
</feature>
<keyword evidence="3" id="KW-1185">Reference proteome</keyword>
<dbReference type="Proteomes" id="UP000248014">
    <property type="component" value="Unassembled WGS sequence"/>
</dbReference>
<reference evidence="2 3" key="1">
    <citation type="submission" date="2018-05" db="EMBL/GenBank/DDBJ databases">
        <title>Genomic Encyclopedia of Type Strains, Phase IV (KMG-IV): sequencing the most valuable type-strain genomes for metagenomic binning, comparative biology and taxonomic classification.</title>
        <authorList>
            <person name="Goeker M."/>
        </authorList>
    </citation>
    <scope>NUCLEOTIDE SEQUENCE [LARGE SCALE GENOMIC DNA]</scope>
    <source>
        <strain evidence="2 3">DSM 3183</strain>
    </source>
</reference>
<evidence type="ECO:0000313" key="2">
    <source>
        <dbReference type="EMBL" id="PXW76070.1"/>
    </source>
</evidence>
<name>A0A2V3V3K4_9SPHN</name>
<organism evidence="2 3">
    <name type="scientific">Blastomonas natatoria</name>
    <dbReference type="NCBI Taxonomy" id="34015"/>
    <lineage>
        <taxon>Bacteria</taxon>
        <taxon>Pseudomonadati</taxon>
        <taxon>Pseudomonadota</taxon>
        <taxon>Alphaproteobacteria</taxon>
        <taxon>Sphingomonadales</taxon>
        <taxon>Sphingomonadaceae</taxon>
        <taxon>Blastomonas</taxon>
    </lineage>
</organism>
<sequence>MASPAPILPVSLLWLDVLSLNSGAARIVGHTRSRSLHSLRSFGSRRALSARLRLTHLRPETALAPALAVTTGPALASDPALTALLPVALRIGRLTQLLLLALLPAFEPALAIFGGQPPHPFALALAGYAEIPVPPPDARAASPCDRPAFRAGCRAIRAGHCGGHGDRPCAAAGIPSDAAPSTGDSDHPWQSADRPGDRTATAHSRGNRNCSNSLRQSPAGQIHSHNHSHTSCPMSKIRRNRDRSHLQSHCRRQQIRRHNRRNRHKHRQIAIPPPRQWLRSSARWCAWCGDKKQGSTLSPHVAASGARRAAGAALRSFVHTKAELN</sequence>
<dbReference type="AlphaFoldDB" id="A0A2V3V3K4"/>
<evidence type="ECO:0000256" key="1">
    <source>
        <dbReference type="SAM" id="MobiDB-lite"/>
    </source>
</evidence>
<protein>
    <submittedName>
        <fullName evidence="2">Uncharacterized protein</fullName>
    </submittedName>
</protein>
<gene>
    <name evidence="2" type="ORF">C7451_106236</name>
</gene>
<evidence type="ECO:0000313" key="3">
    <source>
        <dbReference type="Proteomes" id="UP000248014"/>
    </source>
</evidence>